<keyword evidence="3" id="KW-1185">Reference proteome</keyword>
<protein>
    <submittedName>
        <fullName evidence="2">Uncharacterized protein</fullName>
    </submittedName>
</protein>
<dbReference type="OrthoDB" id="10299382at2759"/>
<feature type="region of interest" description="Disordered" evidence="1">
    <location>
        <begin position="193"/>
        <end position="218"/>
    </location>
</feature>
<dbReference type="KEGG" id="ppa:PAS_FragB_0051"/>
<gene>
    <name evidence="2" type="ordered locus">PAS_FragB_0051</name>
</gene>
<evidence type="ECO:0000313" key="2">
    <source>
        <dbReference type="EMBL" id="CAY68583.1"/>
    </source>
</evidence>
<dbReference type="InParanoid" id="C4QZA9"/>
<reference evidence="2 3" key="1">
    <citation type="journal article" date="2009" name="Nat. Biotechnol.">
        <title>Genome sequence of the recombinant protein production host Pichia pastoris.</title>
        <authorList>
            <person name="De Schutter K."/>
            <person name="Lin Y.C."/>
            <person name="Tiels P."/>
            <person name="Van Hecke A."/>
            <person name="Glinka S."/>
            <person name="Weber-Lehmann J."/>
            <person name="Rouze P."/>
            <person name="Van de Peer Y."/>
            <person name="Callewaert N."/>
        </authorList>
    </citation>
    <scope>NUCLEOTIDE SEQUENCE [LARGE SCALE GENOMIC DNA]</scope>
    <source>
        <strain evidence="3">GS115 / ATCC 20864</strain>
    </source>
</reference>
<sequence>MKCSPRSTIYRHLKYGTTTKPVLFLLLPVMSVSTQFHSLDELDPPILDHGTLNSEHSTINLEQLKSQLYLIDQDIRALLSQKEQLKEQFILGLPTAQIDTSNTLNDSSVPDFKYKEAGVQTEPKIEVEKRTVSFAEADEVLHFSKDDTCNSIKHSKKNKLDAIVTLLRKSTIKHAFRELSSFDDVKSSIFHPEHSKTQEIPTQTEAVQPSSQSVSTSSNISYGDILESLSAPLSIKESLNESLKSRSSSTSLILKLTGSSEGSRPQSAEELVFEPDHGPSINDIPLIEDKAFQYEPSPLATPTNGIKRSYSIRKMLKTGSSHPRYVGRIKSIFKQESPNFSRSSTHTCEDCEDCDYVLGSIKSASQNSRSLKSPVMTCPTTSSLSEASPATPFPGENLDQMVKNQILYDDDRIFAWKEMRTGSQRINDQYVSVSPMVKRG</sequence>
<name>C4QZA9_KOMPG</name>
<dbReference type="Proteomes" id="UP000000314">
    <property type="component" value="Chromosome 1"/>
</dbReference>
<organism evidence="2 3">
    <name type="scientific">Komagataella phaffii (strain GS115 / ATCC 20864)</name>
    <name type="common">Yeast</name>
    <name type="synonym">Pichia pastoris</name>
    <dbReference type="NCBI Taxonomy" id="644223"/>
    <lineage>
        <taxon>Eukaryota</taxon>
        <taxon>Fungi</taxon>
        <taxon>Dikarya</taxon>
        <taxon>Ascomycota</taxon>
        <taxon>Saccharomycotina</taxon>
        <taxon>Pichiomycetes</taxon>
        <taxon>Pichiales</taxon>
        <taxon>Pichiaceae</taxon>
        <taxon>Komagataella</taxon>
    </lineage>
</organism>
<evidence type="ECO:0000256" key="1">
    <source>
        <dbReference type="SAM" id="MobiDB-lite"/>
    </source>
</evidence>
<dbReference type="SMR" id="C4QZA9"/>
<proteinExistence type="predicted"/>
<dbReference type="HOGENOM" id="CLU_669229_0_0_1"/>
<dbReference type="AlphaFoldDB" id="C4QZA9"/>
<evidence type="ECO:0000313" key="3">
    <source>
        <dbReference type="Proteomes" id="UP000000314"/>
    </source>
</evidence>
<dbReference type="RefSeq" id="XP_002490863.1">
    <property type="nucleotide sequence ID" value="XM_002490818.1"/>
</dbReference>
<dbReference type="GeneID" id="8197492"/>
<feature type="compositionally biased region" description="Polar residues" evidence="1">
    <location>
        <begin position="198"/>
        <end position="209"/>
    </location>
</feature>
<accession>C4QZA9</accession>
<dbReference type="EMBL" id="FN392319">
    <property type="protein sequence ID" value="CAY68583.1"/>
    <property type="molecule type" value="Genomic_DNA"/>
</dbReference>